<feature type="non-terminal residue" evidence="1">
    <location>
        <position position="139"/>
    </location>
</feature>
<dbReference type="Proteomes" id="UP000036403">
    <property type="component" value="Unassembled WGS sequence"/>
</dbReference>
<organism evidence="1 2">
    <name type="scientific">Lasius niger</name>
    <name type="common">Black garden ant</name>
    <dbReference type="NCBI Taxonomy" id="67767"/>
    <lineage>
        <taxon>Eukaryota</taxon>
        <taxon>Metazoa</taxon>
        <taxon>Ecdysozoa</taxon>
        <taxon>Arthropoda</taxon>
        <taxon>Hexapoda</taxon>
        <taxon>Insecta</taxon>
        <taxon>Pterygota</taxon>
        <taxon>Neoptera</taxon>
        <taxon>Endopterygota</taxon>
        <taxon>Hymenoptera</taxon>
        <taxon>Apocrita</taxon>
        <taxon>Aculeata</taxon>
        <taxon>Formicoidea</taxon>
        <taxon>Formicidae</taxon>
        <taxon>Formicinae</taxon>
        <taxon>Lasius</taxon>
        <taxon>Lasius</taxon>
    </lineage>
</organism>
<accession>A0A0J7MKZ9</accession>
<reference evidence="1 2" key="1">
    <citation type="submission" date="2015-04" db="EMBL/GenBank/DDBJ databases">
        <title>Lasius niger genome sequencing.</title>
        <authorList>
            <person name="Konorov E.A."/>
            <person name="Nikitin M.A."/>
            <person name="Kirill M.V."/>
            <person name="Chang P."/>
        </authorList>
    </citation>
    <scope>NUCLEOTIDE SEQUENCE [LARGE SCALE GENOMIC DNA]</scope>
    <source>
        <tissue evidence="1">Whole</tissue>
    </source>
</reference>
<comment type="caution">
    <text evidence="1">The sequence shown here is derived from an EMBL/GenBank/DDBJ whole genome shotgun (WGS) entry which is preliminary data.</text>
</comment>
<dbReference type="GO" id="GO:0016787">
    <property type="term" value="F:hydrolase activity"/>
    <property type="evidence" value="ECO:0007669"/>
    <property type="project" value="UniProtKB-KW"/>
</dbReference>
<gene>
    <name evidence="1" type="ORF">RF55_26687</name>
</gene>
<sequence length="139" mass="15993">MDIGERLRILNVDDPEESLGDFLGLLVRRVKDPDLRTLFEAALTEIRLRRLIEGNLLPAYNISILDDRRQILLSCGHEFAKDNEAVLKLLRDVNLLTCSQCLFIRIVSFQDKSNLFTFSDIEIVEEPNPWNGVPKNLIE</sequence>
<name>A0A0J7MKZ9_LASNI</name>
<dbReference type="PaxDb" id="67767-A0A0J7MKZ9"/>
<evidence type="ECO:0000313" key="2">
    <source>
        <dbReference type="Proteomes" id="UP000036403"/>
    </source>
</evidence>
<proteinExistence type="predicted"/>
<keyword evidence="1" id="KW-0378">Hydrolase</keyword>
<dbReference type="EMBL" id="LBMM01036726">
    <property type="protein sequence ID" value="KMQ81330.1"/>
    <property type="molecule type" value="Genomic_DNA"/>
</dbReference>
<keyword evidence="2" id="KW-1185">Reference proteome</keyword>
<evidence type="ECO:0000313" key="1">
    <source>
        <dbReference type="EMBL" id="KMQ81330.1"/>
    </source>
</evidence>
<protein>
    <submittedName>
        <fullName evidence="1">Hydroxyacylglutathione hydrolase</fullName>
    </submittedName>
</protein>
<dbReference type="AlphaFoldDB" id="A0A0J7MKZ9"/>